<dbReference type="GeneID" id="60335268"/>
<accession>A0A2P1JRA5</accession>
<proteinExistence type="predicted"/>
<organism evidence="1 2">
    <name type="scientific">Mycobacterium phage MooMoo</name>
    <dbReference type="NCBI Taxonomy" id="2108127"/>
    <lineage>
        <taxon>Viruses</taxon>
        <taxon>Duplodnaviria</taxon>
        <taxon>Heunggongvirae</taxon>
        <taxon>Uroviricota</taxon>
        <taxon>Caudoviricetes</taxon>
        <taxon>Gracegardnervirinae</taxon>
        <taxon>Moomoovirus</taxon>
        <taxon>Moomoovirus moomoo</taxon>
    </lineage>
</organism>
<evidence type="ECO:0000313" key="2">
    <source>
        <dbReference type="Proteomes" id="UP000241634"/>
    </source>
</evidence>
<dbReference type="KEGG" id="vg:60335268"/>
<dbReference type="Proteomes" id="UP000241634">
    <property type="component" value="Segment"/>
</dbReference>
<dbReference type="EMBL" id="MH001449">
    <property type="protein sequence ID" value="AVO21688.1"/>
    <property type="molecule type" value="Genomic_DNA"/>
</dbReference>
<evidence type="ECO:0000313" key="1">
    <source>
        <dbReference type="EMBL" id="AVO21688.1"/>
    </source>
</evidence>
<protein>
    <submittedName>
        <fullName evidence="1">Uncharacterized protein</fullName>
    </submittedName>
</protein>
<name>A0A2P1JRA5_9CAUD</name>
<gene>
    <name evidence="1" type="primary">83</name>
    <name evidence="1" type="ORF">SEA_MOOMOO_83</name>
</gene>
<reference evidence="2" key="1">
    <citation type="submission" date="2018-02" db="EMBL/GenBank/DDBJ databases">
        <authorList>
            <person name="Cohen D.B."/>
            <person name="Kent A.D."/>
        </authorList>
    </citation>
    <scope>NUCLEOTIDE SEQUENCE [LARGE SCALE GENOMIC DNA]</scope>
</reference>
<sequence>MSTPERDALITKVREALEEELQRQRIAGELRISVGNRRHGSIDLNTTALANAAFDVLIDAWSPPF</sequence>
<keyword evidence="2" id="KW-1185">Reference proteome</keyword>
<dbReference type="RefSeq" id="YP_009963684.1">
    <property type="nucleotide sequence ID" value="NC_051721.1"/>
</dbReference>